<gene>
    <name evidence="2" type="ORF">G5I_12578</name>
</gene>
<evidence type="ECO:0000313" key="3">
    <source>
        <dbReference type="Proteomes" id="UP000007755"/>
    </source>
</evidence>
<dbReference type="InParanoid" id="F4X2P7"/>
<keyword evidence="3" id="KW-1185">Reference proteome</keyword>
<feature type="region of interest" description="Disordered" evidence="1">
    <location>
        <begin position="1"/>
        <end position="32"/>
    </location>
</feature>
<proteinExistence type="predicted"/>
<dbReference type="Proteomes" id="UP000007755">
    <property type="component" value="Unassembled WGS sequence"/>
</dbReference>
<feature type="compositionally biased region" description="Basic residues" evidence="1">
    <location>
        <begin position="94"/>
        <end position="111"/>
    </location>
</feature>
<reference evidence="2" key="1">
    <citation type="submission" date="2011-02" db="EMBL/GenBank/DDBJ databases">
        <title>The genome of the leaf-cutting ant Acromyrmex echinatior suggests key adaptations to social evolution and fungus farming.</title>
        <authorList>
            <person name="Nygaard S."/>
            <person name="Zhang G."/>
        </authorList>
    </citation>
    <scope>NUCLEOTIDE SEQUENCE</scope>
</reference>
<evidence type="ECO:0000256" key="1">
    <source>
        <dbReference type="SAM" id="MobiDB-lite"/>
    </source>
</evidence>
<feature type="compositionally biased region" description="Basic and acidic residues" evidence="1">
    <location>
        <begin position="84"/>
        <end position="93"/>
    </location>
</feature>
<feature type="compositionally biased region" description="Basic and acidic residues" evidence="1">
    <location>
        <begin position="1"/>
        <end position="21"/>
    </location>
</feature>
<evidence type="ECO:0000313" key="2">
    <source>
        <dbReference type="EMBL" id="EGI59243.1"/>
    </source>
</evidence>
<feature type="region of interest" description="Disordered" evidence="1">
    <location>
        <begin position="68"/>
        <end position="145"/>
    </location>
</feature>
<organism evidence="3">
    <name type="scientific">Acromyrmex echinatior</name>
    <name type="common">Panamanian leafcutter ant</name>
    <name type="synonym">Acromyrmex octospinosus echinatior</name>
    <dbReference type="NCBI Taxonomy" id="103372"/>
    <lineage>
        <taxon>Eukaryota</taxon>
        <taxon>Metazoa</taxon>
        <taxon>Ecdysozoa</taxon>
        <taxon>Arthropoda</taxon>
        <taxon>Hexapoda</taxon>
        <taxon>Insecta</taxon>
        <taxon>Pterygota</taxon>
        <taxon>Neoptera</taxon>
        <taxon>Endopterygota</taxon>
        <taxon>Hymenoptera</taxon>
        <taxon>Apocrita</taxon>
        <taxon>Aculeata</taxon>
        <taxon>Formicoidea</taxon>
        <taxon>Formicidae</taxon>
        <taxon>Myrmicinae</taxon>
        <taxon>Acromyrmex</taxon>
    </lineage>
</organism>
<dbReference type="EMBL" id="GL888591">
    <property type="protein sequence ID" value="EGI59243.1"/>
    <property type="molecule type" value="Genomic_DNA"/>
</dbReference>
<name>F4X2P7_ACREC</name>
<feature type="compositionally biased region" description="Basic and acidic residues" evidence="1">
    <location>
        <begin position="123"/>
        <end position="145"/>
    </location>
</feature>
<accession>F4X2P7</accession>
<sequence length="145" mass="16061">MRRMQEEKEGSTGRCRREKEITGVFARKTKGQRRIKSIADKAAGQDAGAHLVSPGEWAFIMMPPGTNNRVHFVSPARGNNGVDGKMEEKEGGGRGRKRRRSYKAAPGKKKTSASSRKGGSTAVEERRKTDERREDGREGSCLEVE</sequence>
<protein>
    <submittedName>
        <fullName evidence="2">Uncharacterized protein</fullName>
    </submittedName>
</protein>
<dbReference type="AlphaFoldDB" id="F4X2P7"/>